<dbReference type="GeneID" id="87817709"/>
<proteinExistence type="predicted"/>
<dbReference type="AlphaFoldDB" id="A0AAN6ZM64"/>
<protein>
    <recommendedName>
        <fullName evidence="2">DUF8021 domain-containing protein</fullName>
    </recommendedName>
</protein>
<keyword evidence="4" id="KW-1185">Reference proteome</keyword>
<gene>
    <name evidence="3" type="ORF">C8A04DRAFT_29675</name>
</gene>
<accession>A0AAN6ZM64</accession>
<feature type="signal peptide" evidence="1">
    <location>
        <begin position="1"/>
        <end position="18"/>
    </location>
</feature>
<feature type="chain" id="PRO_5042896543" description="DUF8021 domain-containing protein" evidence="1">
    <location>
        <begin position="19"/>
        <end position="268"/>
    </location>
</feature>
<dbReference type="EMBL" id="MU853594">
    <property type="protein sequence ID" value="KAK4142719.1"/>
    <property type="molecule type" value="Genomic_DNA"/>
</dbReference>
<reference evidence="3" key="1">
    <citation type="journal article" date="2023" name="Mol. Phylogenet. Evol.">
        <title>Genome-scale phylogeny and comparative genomics of the fungal order Sordariales.</title>
        <authorList>
            <person name="Hensen N."/>
            <person name="Bonometti L."/>
            <person name="Westerberg I."/>
            <person name="Brannstrom I.O."/>
            <person name="Guillou S."/>
            <person name="Cros-Aarteil S."/>
            <person name="Calhoun S."/>
            <person name="Haridas S."/>
            <person name="Kuo A."/>
            <person name="Mondo S."/>
            <person name="Pangilinan J."/>
            <person name="Riley R."/>
            <person name="LaButti K."/>
            <person name="Andreopoulos B."/>
            <person name="Lipzen A."/>
            <person name="Chen C."/>
            <person name="Yan M."/>
            <person name="Daum C."/>
            <person name="Ng V."/>
            <person name="Clum A."/>
            <person name="Steindorff A."/>
            <person name="Ohm R.A."/>
            <person name="Martin F."/>
            <person name="Silar P."/>
            <person name="Natvig D.O."/>
            <person name="Lalanne C."/>
            <person name="Gautier V."/>
            <person name="Ament-Velasquez S.L."/>
            <person name="Kruys A."/>
            <person name="Hutchinson M.I."/>
            <person name="Powell A.J."/>
            <person name="Barry K."/>
            <person name="Miller A.N."/>
            <person name="Grigoriev I.V."/>
            <person name="Debuchy R."/>
            <person name="Gladieux P."/>
            <person name="Hiltunen Thoren M."/>
            <person name="Johannesson H."/>
        </authorList>
    </citation>
    <scope>NUCLEOTIDE SEQUENCE</scope>
    <source>
        <strain evidence="3">CBS 141.50</strain>
    </source>
</reference>
<reference evidence="3" key="2">
    <citation type="submission" date="2023-05" db="EMBL/GenBank/DDBJ databases">
        <authorList>
            <consortium name="Lawrence Berkeley National Laboratory"/>
            <person name="Steindorff A."/>
            <person name="Hensen N."/>
            <person name="Bonometti L."/>
            <person name="Westerberg I."/>
            <person name="Brannstrom I.O."/>
            <person name="Guillou S."/>
            <person name="Cros-Aarteil S."/>
            <person name="Calhoun S."/>
            <person name="Haridas S."/>
            <person name="Kuo A."/>
            <person name="Mondo S."/>
            <person name="Pangilinan J."/>
            <person name="Riley R."/>
            <person name="Labutti K."/>
            <person name="Andreopoulos B."/>
            <person name="Lipzen A."/>
            <person name="Chen C."/>
            <person name="Yanf M."/>
            <person name="Daum C."/>
            <person name="Ng V."/>
            <person name="Clum A."/>
            <person name="Ohm R."/>
            <person name="Martin F."/>
            <person name="Silar P."/>
            <person name="Natvig D."/>
            <person name="Lalanne C."/>
            <person name="Gautier V."/>
            <person name="Ament-Velasquez S.L."/>
            <person name="Kruys A."/>
            <person name="Hutchinson M.I."/>
            <person name="Powell A.J."/>
            <person name="Barry K."/>
            <person name="Miller A.N."/>
            <person name="Grigoriev I.V."/>
            <person name="Debuchy R."/>
            <person name="Gladieux P."/>
            <person name="Thoren M.H."/>
            <person name="Johannesson H."/>
        </authorList>
    </citation>
    <scope>NUCLEOTIDE SEQUENCE</scope>
    <source>
        <strain evidence="3">CBS 141.50</strain>
    </source>
</reference>
<dbReference type="InterPro" id="IPR058334">
    <property type="entry name" value="DUF8021"/>
</dbReference>
<dbReference type="Proteomes" id="UP001302676">
    <property type="component" value="Unassembled WGS sequence"/>
</dbReference>
<evidence type="ECO:0000256" key="1">
    <source>
        <dbReference type="SAM" id="SignalP"/>
    </source>
</evidence>
<comment type="caution">
    <text evidence="3">The sequence shown here is derived from an EMBL/GenBank/DDBJ whole genome shotgun (WGS) entry which is preliminary data.</text>
</comment>
<organism evidence="3 4">
    <name type="scientific">Dichotomopilus funicola</name>
    <dbReference type="NCBI Taxonomy" id="1934379"/>
    <lineage>
        <taxon>Eukaryota</taxon>
        <taxon>Fungi</taxon>
        <taxon>Dikarya</taxon>
        <taxon>Ascomycota</taxon>
        <taxon>Pezizomycotina</taxon>
        <taxon>Sordariomycetes</taxon>
        <taxon>Sordariomycetidae</taxon>
        <taxon>Sordariales</taxon>
        <taxon>Chaetomiaceae</taxon>
        <taxon>Dichotomopilus</taxon>
    </lineage>
</organism>
<dbReference type="RefSeq" id="XP_062636090.1">
    <property type="nucleotide sequence ID" value="XM_062781096.1"/>
</dbReference>
<sequence>MLFFIFCAAVHIFSLSAAECTRELLQDLTASYVAALAAGNGPSGISGLAGPDVSYIENDAPADIAAGLLSVGIQIDFNRSIYDTTQCASYTEIVATTDLAYVIGTRLALNTDNKIAEIRSNVCNSGDWLFNAKGSLEYNSKETWDSIPEGNRDTREVIQAAGDAYIDAWGDDAVKPPFASDCARLEGGSYISGGNCLLNFPPPFNITYRVYTIDEQLGAVDIFHNFPFLDTSIPRDPGTQTNNFVRIEGGKIKYIHENTVCSKDNCGR</sequence>
<evidence type="ECO:0000313" key="4">
    <source>
        <dbReference type="Proteomes" id="UP001302676"/>
    </source>
</evidence>
<keyword evidence="1" id="KW-0732">Signal</keyword>
<evidence type="ECO:0000313" key="3">
    <source>
        <dbReference type="EMBL" id="KAK4142719.1"/>
    </source>
</evidence>
<name>A0AAN6ZM64_9PEZI</name>
<evidence type="ECO:0000259" key="2">
    <source>
        <dbReference type="Pfam" id="PF26061"/>
    </source>
</evidence>
<feature type="domain" description="DUF8021" evidence="2">
    <location>
        <begin position="152"/>
        <end position="259"/>
    </location>
</feature>
<dbReference type="Pfam" id="PF26061">
    <property type="entry name" value="DUF8021"/>
    <property type="match status" value="1"/>
</dbReference>